<sequence>MTVWTSSESFLEDALAARVQALLSTPRFRCYRSGDVEGVELGGALKNVLAIACGVSDGLGFGSNGRAALITRGLYEITKLAVARGANPMTMAGLAGLGDLVL</sequence>
<dbReference type="PANTHER" id="PTHR11728">
    <property type="entry name" value="GLYCEROL-3-PHOSPHATE DEHYDROGENASE"/>
    <property type="match status" value="1"/>
</dbReference>
<dbReference type="PANTHER" id="PTHR11728:SF1">
    <property type="entry name" value="GLYCEROL-3-PHOSPHATE DEHYDROGENASE [NAD(+)] 2, CHLOROPLASTIC"/>
    <property type="match status" value="1"/>
</dbReference>
<accession>A0A2J7ZHD3</accession>
<dbReference type="Gene3D" id="1.10.1040.10">
    <property type="entry name" value="N-(1-d-carboxylethyl)-l-norvaline Dehydrogenase, domain 2"/>
    <property type="match status" value="1"/>
</dbReference>
<protein>
    <recommendedName>
        <fullName evidence="2">glycerol-3-phosphate dehydrogenase (NAD(+))</fullName>
        <ecNumber evidence="2">1.1.1.8</ecNumber>
    </recommendedName>
</protein>
<dbReference type="PRINTS" id="PR00077">
    <property type="entry name" value="GPDHDRGNASE"/>
</dbReference>
<dbReference type="Pfam" id="PF07479">
    <property type="entry name" value="NAD_Gly3P_dh_C"/>
    <property type="match status" value="1"/>
</dbReference>
<dbReference type="GO" id="GO:0006072">
    <property type="term" value="P:glycerol-3-phosphate metabolic process"/>
    <property type="evidence" value="ECO:0007669"/>
    <property type="project" value="InterPro"/>
</dbReference>
<dbReference type="Proteomes" id="UP000236333">
    <property type="component" value="Unassembled WGS sequence"/>
</dbReference>
<comment type="catalytic activity">
    <reaction evidence="3">
        <text>sn-glycerol 3-phosphate + NAD(+) = dihydroxyacetone phosphate + NADH + H(+)</text>
        <dbReference type="Rhea" id="RHEA:11092"/>
        <dbReference type="ChEBI" id="CHEBI:15378"/>
        <dbReference type="ChEBI" id="CHEBI:57540"/>
        <dbReference type="ChEBI" id="CHEBI:57597"/>
        <dbReference type="ChEBI" id="CHEBI:57642"/>
        <dbReference type="ChEBI" id="CHEBI:57945"/>
        <dbReference type="EC" id="1.1.1.8"/>
    </reaction>
</comment>
<dbReference type="InterPro" id="IPR008927">
    <property type="entry name" value="6-PGluconate_DH-like_C_sf"/>
</dbReference>
<dbReference type="GO" id="GO:0005975">
    <property type="term" value="P:carbohydrate metabolic process"/>
    <property type="evidence" value="ECO:0007669"/>
    <property type="project" value="InterPro"/>
</dbReference>
<evidence type="ECO:0000256" key="2">
    <source>
        <dbReference type="ARBA" id="ARBA00013218"/>
    </source>
</evidence>
<evidence type="ECO:0000256" key="1">
    <source>
        <dbReference type="ARBA" id="ARBA00011009"/>
    </source>
</evidence>
<evidence type="ECO:0000256" key="3">
    <source>
        <dbReference type="ARBA" id="ARBA00048683"/>
    </source>
</evidence>
<dbReference type="OrthoDB" id="10263760at2759"/>
<dbReference type="InterPro" id="IPR013328">
    <property type="entry name" value="6PGD_dom2"/>
</dbReference>
<organism evidence="5 6">
    <name type="scientific">Tetrabaena socialis</name>
    <dbReference type="NCBI Taxonomy" id="47790"/>
    <lineage>
        <taxon>Eukaryota</taxon>
        <taxon>Viridiplantae</taxon>
        <taxon>Chlorophyta</taxon>
        <taxon>core chlorophytes</taxon>
        <taxon>Chlorophyceae</taxon>
        <taxon>CS clade</taxon>
        <taxon>Chlamydomonadales</taxon>
        <taxon>Tetrabaenaceae</taxon>
        <taxon>Tetrabaena</taxon>
    </lineage>
</organism>
<dbReference type="EC" id="1.1.1.8" evidence="2"/>
<reference evidence="5 6" key="1">
    <citation type="journal article" date="2017" name="Mol. Biol. Evol.">
        <title>The 4-celled Tetrabaena socialis nuclear genome reveals the essential components for genetic control of cell number at the origin of multicellularity in the volvocine lineage.</title>
        <authorList>
            <person name="Featherston J."/>
            <person name="Arakaki Y."/>
            <person name="Hanschen E.R."/>
            <person name="Ferris P.J."/>
            <person name="Michod R.E."/>
            <person name="Olson B.J.S.C."/>
            <person name="Nozaki H."/>
            <person name="Durand P.M."/>
        </authorList>
    </citation>
    <scope>NUCLEOTIDE SEQUENCE [LARGE SCALE GENOMIC DNA]</scope>
    <source>
        <strain evidence="5 6">NIES-571</strain>
    </source>
</reference>
<evidence type="ECO:0000313" key="6">
    <source>
        <dbReference type="Proteomes" id="UP000236333"/>
    </source>
</evidence>
<proteinExistence type="inferred from homology"/>
<dbReference type="PROSITE" id="PS00957">
    <property type="entry name" value="NAD_G3PDH"/>
    <property type="match status" value="1"/>
</dbReference>
<dbReference type="EMBL" id="PGGS01002326">
    <property type="protein sequence ID" value="PNG99685.1"/>
    <property type="molecule type" value="Genomic_DNA"/>
</dbReference>
<evidence type="ECO:0000313" key="5">
    <source>
        <dbReference type="EMBL" id="PNG99685.1"/>
    </source>
</evidence>
<comment type="caution">
    <text evidence="5">The sequence shown here is derived from an EMBL/GenBank/DDBJ whole genome shotgun (WGS) entry which is preliminary data.</text>
</comment>
<dbReference type="Gene3D" id="3.40.50.720">
    <property type="entry name" value="NAD(P)-binding Rossmann-like Domain"/>
    <property type="match status" value="1"/>
</dbReference>
<dbReference type="AlphaFoldDB" id="A0A2J7ZHD3"/>
<comment type="similarity">
    <text evidence="1">Belongs to the NAD-dependent glycerol-3-phosphate dehydrogenase family.</text>
</comment>
<dbReference type="GO" id="GO:0005829">
    <property type="term" value="C:cytosol"/>
    <property type="evidence" value="ECO:0007669"/>
    <property type="project" value="TreeGrafter"/>
</dbReference>
<evidence type="ECO:0000259" key="4">
    <source>
        <dbReference type="Pfam" id="PF07479"/>
    </source>
</evidence>
<gene>
    <name evidence="5" type="ORF">TSOC_014531</name>
</gene>
<dbReference type="InterPro" id="IPR006109">
    <property type="entry name" value="G3P_DH_NAD-dep_C"/>
</dbReference>
<dbReference type="GO" id="GO:0141152">
    <property type="term" value="F:glycerol-3-phosphate dehydrogenase (NAD+) activity"/>
    <property type="evidence" value="ECO:0007669"/>
    <property type="project" value="UniProtKB-EC"/>
</dbReference>
<dbReference type="InterPro" id="IPR006168">
    <property type="entry name" value="G3P_DH_NAD-dep"/>
</dbReference>
<feature type="domain" description="Glycerol-3-phosphate dehydrogenase NAD-dependent C-terminal" evidence="4">
    <location>
        <begin position="35"/>
        <end position="102"/>
    </location>
</feature>
<dbReference type="SUPFAM" id="SSF48179">
    <property type="entry name" value="6-phosphogluconate dehydrogenase C-terminal domain-like"/>
    <property type="match status" value="1"/>
</dbReference>
<name>A0A2J7ZHD3_9CHLO</name>
<keyword evidence="6" id="KW-1185">Reference proteome</keyword>
<feature type="non-terminal residue" evidence="5">
    <location>
        <position position="102"/>
    </location>
</feature>